<protein>
    <submittedName>
        <fullName evidence="1">Uncharacterized protein</fullName>
    </submittedName>
</protein>
<gene>
    <name evidence="1" type="ORF">PCASD_03968</name>
</gene>
<accession>A0A2N5VAI5</accession>
<dbReference type="AlphaFoldDB" id="A0A2N5VAI5"/>
<evidence type="ECO:0000313" key="1">
    <source>
        <dbReference type="EMBL" id="PLW47027.1"/>
    </source>
</evidence>
<proteinExistence type="predicted"/>
<dbReference type="Proteomes" id="UP000235392">
    <property type="component" value="Unassembled WGS sequence"/>
</dbReference>
<name>A0A2N5VAI5_9BASI</name>
<sequence>MAKQAVSNVPSDDNPVSVIGFDVNLSRLRLPSPPLDLAEGALLTTLRRYVTLRYLPYSSNSDNALLLCQRVSETSECYRWAHAVYVQSAQDCGPRHISYAIAVGKPQLGLEGNDGTCAP</sequence>
<dbReference type="EMBL" id="PGCI01000034">
    <property type="protein sequence ID" value="PLW47027.1"/>
    <property type="molecule type" value="Genomic_DNA"/>
</dbReference>
<reference evidence="1 2" key="1">
    <citation type="submission" date="2017-11" db="EMBL/GenBank/DDBJ databases">
        <title>De novo assembly and phasing of dikaryotic genomes from two isolates of Puccinia coronata f. sp. avenae, the causal agent of oat crown rust.</title>
        <authorList>
            <person name="Miller M.E."/>
            <person name="Zhang Y."/>
            <person name="Omidvar V."/>
            <person name="Sperschneider J."/>
            <person name="Schwessinger B."/>
            <person name="Raley C."/>
            <person name="Palmer J.M."/>
            <person name="Garnica D."/>
            <person name="Upadhyaya N."/>
            <person name="Rathjen J."/>
            <person name="Taylor J.M."/>
            <person name="Park R.F."/>
            <person name="Dodds P.N."/>
            <person name="Hirsch C.D."/>
            <person name="Kianian S.F."/>
            <person name="Figueroa M."/>
        </authorList>
    </citation>
    <scope>NUCLEOTIDE SEQUENCE [LARGE SCALE GENOMIC DNA]</scope>
    <source>
        <strain evidence="1">12SD80</strain>
    </source>
</reference>
<evidence type="ECO:0000313" key="2">
    <source>
        <dbReference type="Proteomes" id="UP000235392"/>
    </source>
</evidence>
<organism evidence="1 2">
    <name type="scientific">Puccinia coronata f. sp. avenae</name>
    <dbReference type="NCBI Taxonomy" id="200324"/>
    <lineage>
        <taxon>Eukaryota</taxon>
        <taxon>Fungi</taxon>
        <taxon>Dikarya</taxon>
        <taxon>Basidiomycota</taxon>
        <taxon>Pucciniomycotina</taxon>
        <taxon>Pucciniomycetes</taxon>
        <taxon>Pucciniales</taxon>
        <taxon>Pucciniaceae</taxon>
        <taxon>Puccinia</taxon>
    </lineage>
</organism>
<comment type="caution">
    <text evidence="1">The sequence shown here is derived from an EMBL/GenBank/DDBJ whole genome shotgun (WGS) entry which is preliminary data.</text>
</comment>